<feature type="compositionally biased region" description="Basic residues" evidence="7">
    <location>
        <begin position="363"/>
        <end position="373"/>
    </location>
</feature>
<dbReference type="GO" id="GO:0004252">
    <property type="term" value="F:serine-type endopeptidase activity"/>
    <property type="evidence" value="ECO:0007669"/>
    <property type="project" value="InterPro"/>
</dbReference>
<dbReference type="GO" id="GO:0051117">
    <property type="term" value="F:ATPase binding"/>
    <property type="evidence" value="ECO:0007669"/>
    <property type="project" value="TreeGrafter"/>
</dbReference>
<sequence length="373" mass="38945">MKAKQRKWYDLKAARNAAGKTVAELRIYDDIGFWGTTAKAFVNELDAVAKDADEVLVAVNSGGGDVFDGFAIYNALRRYSGKVTARVDGIAASAASLVAMAGDTIVMPENAMMMIHNAWTIAAGDAAALRKTAELLDKTRDGIVAAYRNKCGLADDEIVAMMDAETWMTASEAKERGFADQIEAPVKLQASVRTGELLARFEHTPEALLKALEAPPAEPPKAAVPAAPAAPAIPAAPAAAPVATTPPPDPGALAQHAFAACRAAGLPQLAEAVVSSSALASNEAIDAVVARAKDIAGLCTAAHLPELTAQFVADGLNAEQVRARLYDRVMAASTTGLSNRQPHASQEPNERKTGPHGPSIYSARRKKTSSALA</sequence>
<dbReference type="PRINTS" id="PR00127">
    <property type="entry name" value="CLPPROTEASEP"/>
</dbReference>
<evidence type="ECO:0000256" key="2">
    <source>
        <dbReference type="ARBA" id="ARBA00022490"/>
    </source>
</evidence>
<dbReference type="NCBIfam" id="NF045542">
    <property type="entry name" value="Clp_rel_HeadMat"/>
    <property type="match status" value="1"/>
</dbReference>
<feature type="compositionally biased region" description="Polar residues" evidence="7">
    <location>
        <begin position="333"/>
        <end position="347"/>
    </location>
</feature>
<dbReference type="CDD" id="cd07016">
    <property type="entry name" value="S14_ClpP_1"/>
    <property type="match status" value="1"/>
</dbReference>
<evidence type="ECO:0000313" key="9">
    <source>
        <dbReference type="Proteomes" id="UP001162793"/>
    </source>
</evidence>
<keyword evidence="3 8" id="KW-0645">Protease</keyword>
<dbReference type="RefSeq" id="WP_253539799.1">
    <property type="nucleotide sequence ID" value="NZ_JAMYWC010000005.1"/>
</dbReference>
<dbReference type="GO" id="GO:0004176">
    <property type="term" value="F:ATP-dependent peptidase activity"/>
    <property type="evidence" value="ECO:0007669"/>
    <property type="project" value="InterPro"/>
</dbReference>
<dbReference type="Gene3D" id="3.90.226.10">
    <property type="entry name" value="2-enoyl-CoA Hydratase, Chain A, domain 1"/>
    <property type="match status" value="1"/>
</dbReference>
<dbReference type="EMBL" id="JAMYWC010000005">
    <property type="protein sequence ID" value="MCP1174351.1"/>
    <property type="molecule type" value="Genomic_DNA"/>
</dbReference>
<evidence type="ECO:0000313" key="8">
    <source>
        <dbReference type="EMBL" id="MCP1174351.1"/>
    </source>
</evidence>
<evidence type="ECO:0000256" key="5">
    <source>
        <dbReference type="ARBA" id="ARBA00022825"/>
    </source>
</evidence>
<reference evidence="9" key="1">
    <citation type="journal article" date="2023" name="Front. Microbiol.">
        <title>Ralstonia chuxiongensis sp. nov., Ralstonia mojiangensis sp. nov., and Ralstonia soli sp. nov., isolated from tobacco fields, are three novel species in the family Burkholderiaceae.</title>
        <authorList>
            <person name="Lu C.H."/>
            <person name="Zhang Y.Y."/>
            <person name="Jiang N."/>
            <person name="Chen W."/>
            <person name="Shao X."/>
            <person name="Zhao Z.M."/>
            <person name="Lu W.L."/>
            <person name="Hu X."/>
            <person name="Xi Y.X."/>
            <person name="Zou S.Y."/>
            <person name="Wei Q.J."/>
            <person name="Lin Z.L."/>
            <person name="Gong L."/>
            <person name="Gai X.T."/>
            <person name="Zhang L.Q."/>
            <person name="Li J.Y."/>
            <person name="Jin Y."/>
            <person name="Xia Z.Y."/>
        </authorList>
    </citation>
    <scope>NUCLEOTIDE SEQUENCE [LARGE SCALE GENOMIC DNA]</scope>
    <source>
        <strain evidence="9">21YRMH01-3</strain>
    </source>
</reference>
<keyword evidence="2" id="KW-0963">Cytoplasm</keyword>
<dbReference type="GO" id="GO:0009368">
    <property type="term" value="C:endopeptidase Clp complex"/>
    <property type="evidence" value="ECO:0007669"/>
    <property type="project" value="TreeGrafter"/>
</dbReference>
<evidence type="ECO:0000256" key="7">
    <source>
        <dbReference type="SAM" id="MobiDB-lite"/>
    </source>
</evidence>
<feature type="region of interest" description="Disordered" evidence="7">
    <location>
        <begin position="333"/>
        <end position="373"/>
    </location>
</feature>
<dbReference type="PANTHER" id="PTHR10381:SF70">
    <property type="entry name" value="ATP-DEPENDENT CLP PROTEASE PROTEOLYTIC SUBUNIT"/>
    <property type="match status" value="1"/>
</dbReference>
<comment type="similarity">
    <text evidence="1 6">Belongs to the peptidase S14 family.</text>
</comment>
<evidence type="ECO:0000256" key="6">
    <source>
        <dbReference type="RuleBase" id="RU003567"/>
    </source>
</evidence>
<evidence type="ECO:0000256" key="3">
    <source>
        <dbReference type="ARBA" id="ARBA00022670"/>
    </source>
</evidence>
<accession>A0AA41WTN8</accession>
<dbReference type="InterPro" id="IPR029045">
    <property type="entry name" value="ClpP/crotonase-like_dom_sf"/>
</dbReference>
<dbReference type="PANTHER" id="PTHR10381">
    <property type="entry name" value="ATP-DEPENDENT CLP PROTEASE PROTEOLYTIC SUBUNIT"/>
    <property type="match status" value="1"/>
</dbReference>
<dbReference type="AlphaFoldDB" id="A0AA41WTN8"/>
<dbReference type="GO" id="GO:0006515">
    <property type="term" value="P:protein quality control for misfolded or incompletely synthesized proteins"/>
    <property type="evidence" value="ECO:0007669"/>
    <property type="project" value="TreeGrafter"/>
</dbReference>
<evidence type="ECO:0000256" key="1">
    <source>
        <dbReference type="ARBA" id="ARBA00007039"/>
    </source>
</evidence>
<keyword evidence="5" id="KW-0720">Serine protease</keyword>
<evidence type="ECO:0000256" key="4">
    <source>
        <dbReference type="ARBA" id="ARBA00022801"/>
    </source>
</evidence>
<dbReference type="InterPro" id="IPR023562">
    <property type="entry name" value="ClpP/TepA"/>
</dbReference>
<keyword evidence="9" id="KW-1185">Reference proteome</keyword>
<dbReference type="SUPFAM" id="SSF52096">
    <property type="entry name" value="ClpP/crotonase"/>
    <property type="match status" value="1"/>
</dbReference>
<keyword evidence="4" id="KW-0378">Hydrolase</keyword>
<dbReference type="InterPro" id="IPR001907">
    <property type="entry name" value="ClpP"/>
</dbReference>
<proteinExistence type="inferred from homology"/>
<organism evidence="8 9">
    <name type="scientific">Ralstonia chuxiongensis</name>
    <dbReference type="NCBI Taxonomy" id="2957504"/>
    <lineage>
        <taxon>Bacteria</taxon>
        <taxon>Pseudomonadati</taxon>
        <taxon>Pseudomonadota</taxon>
        <taxon>Betaproteobacteria</taxon>
        <taxon>Burkholderiales</taxon>
        <taxon>Burkholderiaceae</taxon>
        <taxon>Ralstonia</taxon>
    </lineage>
</organism>
<comment type="caution">
    <text evidence="8">The sequence shown here is derived from an EMBL/GenBank/DDBJ whole genome shotgun (WGS) entry which is preliminary data.</text>
</comment>
<name>A0AA41WTN8_9RALS</name>
<dbReference type="Pfam" id="PF00574">
    <property type="entry name" value="CLP_protease"/>
    <property type="match status" value="1"/>
</dbReference>
<gene>
    <name evidence="8" type="ORF">NKG59_18465</name>
</gene>
<dbReference type="Proteomes" id="UP001162793">
    <property type="component" value="Unassembled WGS sequence"/>
</dbReference>
<protein>
    <recommendedName>
        <fullName evidence="6">ATP-dependent Clp protease proteolytic subunit</fullName>
    </recommendedName>
</protein>